<organism evidence="1 2">
    <name type="scientific">Streptomyces ochraceiscleroticus</name>
    <dbReference type="NCBI Taxonomy" id="47761"/>
    <lineage>
        <taxon>Bacteria</taxon>
        <taxon>Bacillati</taxon>
        <taxon>Actinomycetota</taxon>
        <taxon>Actinomycetes</taxon>
        <taxon>Kitasatosporales</taxon>
        <taxon>Streptomycetaceae</taxon>
        <taxon>Streptomyces</taxon>
    </lineage>
</organism>
<gene>
    <name evidence="1" type="ORF">ACFP4F_09960</name>
</gene>
<dbReference type="InterPro" id="IPR021373">
    <property type="entry name" value="DUF2993"/>
</dbReference>
<sequence length="234" mass="24353">MRALRRLVVLLVIVGVLFVAADRLAVNFAEDKAAEKIRGSLGLSETPQVSVKGFPFLTQVASGTLTEVDATLGGIEATAEGHRLRVTELTAQFHDVKLSSDYTSIEGAASATGEARIGYADLTKAAGDGVRVSYGGAGGGGRSQVKISPDVPVLSNLDVVGTISTVGGDTIRLRADELPGLCTAVPGCEDKVRSRTDHDWKLGELPAGLELDRVTTTRDGIVVSAKGTDVRLPG</sequence>
<dbReference type="Proteomes" id="UP001596139">
    <property type="component" value="Unassembled WGS sequence"/>
</dbReference>
<name>A0ABW1MGH3_9ACTN</name>
<proteinExistence type="predicted"/>
<protein>
    <submittedName>
        <fullName evidence="1">DUF2993 domain-containing protein</fullName>
    </submittedName>
</protein>
<dbReference type="EMBL" id="JBHSPX010000003">
    <property type="protein sequence ID" value="MFC6062874.1"/>
    <property type="molecule type" value="Genomic_DNA"/>
</dbReference>
<dbReference type="Pfam" id="PF11209">
    <property type="entry name" value="LmeA"/>
    <property type="match status" value="1"/>
</dbReference>
<comment type="caution">
    <text evidence="1">The sequence shown here is derived from an EMBL/GenBank/DDBJ whole genome shotgun (WGS) entry which is preliminary data.</text>
</comment>
<reference evidence="2" key="1">
    <citation type="journal article" date="2019" name="Int. J. Syst. Evol. Microbiol.">
        <title>The Global Catalogue of Microorganisms (GCM) 10K type strain sequencing project: providing services to taxonomists for standard genome sequencing and annotation.</title>
        <authorList>
            <consortium name="The Broad Institute Genomics Platform"/>
            <consortium name="The Broad Institute Genome Sequencing Center for Infectious Disease"/>
            <person name="Wu L."/>
            <person name="Ma J."/>
        </authorList>
    </citation>
    <scope>NUCLEOTIDE SEQUENCE [LARGE SCALE GENOMIC DNA]</scope>
    <source>
        <strain evidence="2">CGMCC 1.15180</strain>
    </source>
</reference>
<evidence type="ECO:0000313" key="1">
    <source>
        <dbReference type="EMBL" id="MFC6062874.1"/>
    </source>
</evidence>
<evidence type="ECO:0000313" key="2">
    <source>
        <dbReference type="Proteomes" id="UP001596139"/>
    </source>
</evidence>
<accession>A0ABW1MGH3</accession>
<dbReference type="RefSeq" id="WP_031056177.1">
    <property type="nucleotide sequence ID" value="NZ_JBHSPX010000003.1"/>
</dbReference>
<keyword evidence="2" id="KW-1185">Reference proteome</keyword>